<evidence type="ECO:0000313" key="4">
    <source>
        <dbReference type="Proteomes" id="UP000270856"/>
    </source>
</evidence>
<dbReference type="AlphaFoldDB" id="A0A3N4NZF8"/>
<comment type="caution">
    <text evidence="3">The sequence shown here is derived from an EMBL/GenBank/DDBJ whole genome shotgun (WGS) entry which is preliminary data.</text>
</comment>
<dbReference type="CDD" id="cd06850">
    <property type="entry name" value="biotinyl_domain"/>
    <property type="match status" value="1"/>
</dbReference>
<dbReference type="InterPro" id="IPR050709">
    <property type="entry name" value="Biotin_Carboxyl_Carrier/Decarb"/>
</dbReference>
<dbReference type="EMBL" id="RPFJ01000003">
    <property type="protein sequence ID" value="RPD99608.1"/>
    <property type="molecule type" value="Genomic_DNA"/>
</dbReference>
<dbReference type="PROSITE" id="PS00188">
    <property type="entry name" value="BIOTIN"/>
    <property type="match status" value="1"/>
</dbReference>
<dbReference type="PROSITE" id="PS50968">
    <property type="entry name" value="BIOTINYL_LIPOYL"/>
    <property type="match status" value="1"/>
</dbReference>
<dbReference type="PANTHER" id="PTHR45266">
    <property type="entry name" value="OXALOACETATE DECARBOXYLASE ALPHA CHAIN"/>
    <property type="match status" value="1"/>
</dbReference>
<name>A0A3N4NZF8_9FLAO</name>
<evidence type="ECO:0000259" key="2">
    <source>
        <dbReference type="PROSITE" id="PS50968"/>
    </source>
</evidence>
<dbReference type="InterPro" id="IPR000089">
    <property type="entry name" value="Biotin_lipoyl"/>
</dbReference>
<dbReference type="Gene3D" id="2.40.50.100">
    <property type="match status" value="1"/>
</dbReference>
<organism evidence="3 4">
    <name type="scientific">Aureibaculum marinum</name>
    <dbReference type="NCBI Taxonomy" id="2487930"/>
    <lineage>
        <taxon>Bacteria</taxon>
        <taxon>Pseudomonadati</taxon>
        <taxon>Bacteroidota</taxon>
        <taxon>Flavobacteriia</taxon>
        <taxon>Flavobacteriales</taxon>
        <taxon>Flavobacteriaceae</taxon>
        <taxon>Aureibaculum</taxon>
    </lineage>
</organism>
<dbReference type="RefSeq" id="WP_123896573.1">
    <property type="nucleotide sequence ID" value="NZ_RPFJ01000003.1"/>
</dbReference>
<keyword evidence="1" id="KW-0092">Biotin</keyword>
<evidence type="ECO:0000256" key="1">
    <source>
        <dbReference type="ARBA" id="ARBA00023267"/>
    </source>
</evidence>
<proteinExistence type="predicted"/>
<dbReference type="FunFam" id="2.40.50.100:FF:000003">
    <property type="entry name" value="Acetyl-CoA carboxylase biotin carboxyl carrier protein"/>
    <property type="match status" value="1"/>
</dbReference>
<dbReference type="Proteomes" id="UP000270856">
    <property type="component" value="Unassembled WGS sequence"/>
</dbReference>
<dbReference type="OrthoDB" id="9812676at2"/>
<dbReference type="PANTHER" id="PTHR45266:SF3">
    <property type="entry name" value="OXALOACETATE DECARBOXYLASE ALPHA CHAIN"/>
    <property type="match status" value="1"/>
</dbReference>
<accession>A0A3N4NZF8</accession>
<dbReference type="InterPro" id="IPR001882">
    <property type="entry name" value="Biotin_BS"/>
</dbReference>
<feature type="domain" description="Lipoyl-binding" evidence="2">
    <location>
        <begin position="79"/>
        <end position="161"/>
    </location>
</feature>
<dbReference type="SUPFAM" id="SSF51230">
    <property type="entry name" value="Single hybrid motif"/>
    <property type="match status" value="1"/>
</dbReference>
<protein>
    <submittedName>
        <fullName evidence="3">Acetyl-CoA carboxylase biotin carboxyl carrier protein subunit</fullName>
    </submittedName>
</protein>
<dbReference type="InterPro" id="IPR011053">
    <property type="entry name" value="Single_hybrid_motif"/>
</dbReference>
<evidence type="ECO:0000313" key="3">
    <source>
        <dbReference type="EMBL" id="RPD99608.1"/>
    </source>
</evidence>
<gene>
    <name evidence="3" type="ORF">EGM88_03430</name>
</gene>
<reference evidence="3 4" key="1">
    <citation type="submission" date="2018-11" db="EMBL/GenBank/DDBJ databases">
        <title>Aureibaculum marinum gen. nov., sp. nov., a member of the family Flavobacteriaceae isolated from the Bohai Sea.</title>
        <authorList>
            <person name="Ji X."/>
        </authorList>
    </citation>
    <scope>NUCLEOTIDE SEQUENCE [LARGE SCALE GENOMIC DNA]</scope>
    <source>
        <strain evidence="3 4">BH-SD17</strain>
    </source>
</reference>
<sequence>MSNTYKVIVNDTEEFNISNKDIISLNVIENDTNKYHLLDCSKPYHIEILESNFNKKQYVIIVNRNKYEVAINDNLDQLIKEMGFSSSSTKNVDYIKAPMPGLILEVNVKAGQEVKENDPLLILEAMKMENIITSPRKGTIKSVTAVKGNTVEKGNMLIEFES</sequence>
<dbReference type="Pfam" id="PF00364">
    <property type="entry name" value="Biotin_lipoyl"/>
    <property type="match status" value="1"/>
</dbReference>
<keyword evidence="4" id="KW-1185">Reference proteome</keyword>